<dbReference type="GO" id="GO:0097272">
    <property type="term" value="P:ammonium homeostasis"/>
    <property type="evidence" value="ECO:0007669"/>
    <property type="project" value="TreeGrafter"/>
</dbReference>
<dbReference type="InterPro" id="IPR024041">
    <property type="entry name" value="NH4_transpt_AmtB-like_dom"/>
</dbReference>
<dbReference type="Gene3D" id="1.10.3430.10">
    <property type="entry name" value="Ammonium transporter AmtB like domains"/>
    <property type="match status" value="1"/>
</dbReference>
<feature type="transmembrane region" description="Helical" evidence="5">
    <location>
        <begin position="12"/>
        <end position="30"/>
    </location>
</feature>
<feature type="transmembrane region" description="Helical" evidence="5">
    <location>
        <begin position="316"/>
        <end position="336"/>
    </location>
</feature>
<evidence type="ECO:0000256" key="3">
    <source>
        <dbReference type="ARBA" id="ARBA00022989"/>
    </source>
</evidence>
<proteinExistence type="predicted"/>
<feature type="transmembrane region" description="Helical" evidence="5">
    <location>
        <begin position="232"/>
        <end position="255"/>
    </location>
</feature>
<keyword evidence="8" id="KW-1185">Reference proteome</keyword>
<dbReference type="AlphaFoldDB" id="A0A839AFZ0"/>
<evidence type="ECO:0000256" key="2">
    <source>
        <dbReference type="ARBA" id="ARBA00022692"/>
    </source>
</evidence>
<dbReference type="GO" id="GO:0016020">
    <property type="term" value="C:membrane"/>
    <property type="evidence" value="ECO:0007669"/>
    <property type="project" value="UniProtKB-SubCell"/>
</dbReference>
<feature type="transmembrane region" description="Helical" evidence="5">
    <location>
        <begin position="205"/>
        <end position="226"/>
    </location>
</feature>
<dbReference type="PANTHER" id="PTHR11730">
    <property type="entry name" value="AMMONIUM TRANSPORTER"/>
    <property type="match status" value="1"/>
</dbReference>
<name>A0A839AFZ0_9HYPH</name>
<evidence type="ECO:0000256" key="4">
    <source>
        <dbReference type="ARBA" id="ARBA00023136"/>
    </source>
</evidence>
<feature type="transmembrane region" description="Helical" evidence="5">
    <location>
        <begin position="348"/>
        <end position="369"/>
    </location>
</feature>
<feature type="transmembrane region" description="Helical" evidence="5">
    <location>
        <begin position="92"/>
        <end position="111"/>
    </location>
</feature>
<keyword evidence="3 5" id="KW-1133">Transmembrane helix</keyword>
<dbReference type="Proteomes" id="UP000541109">
    <property type="component" value="Unassembled WGS sequence"/>
</dbReference>
<keyword evidence="4 5" id="KW-0472">Membrane</keyword>
<dbReference type="RefSeq" id="WP_182167103.1">
    <property type="nucleotide sequence ID" value="NZ_JACFXV010000063.1"/>
</dbReference>
<organism evidence="7 8">
    <name type="scientific">Stappia albiluteola</name>
    <dbReference type="NCBI Taxonomy" id="2758565"/>
    <lineage>
        <taxon>Bacteria</taxon>
        <taxon>Pseudomonadati</taxon>
        <taxon>Pseudomonadota</taxon>
        <taxon>Alphaproteobacteria</taxon>
        <taxon>Hyphomicrobiales</taxon>
        <taxon>Stappiaceae</taxon>
        <taxon>Stappia</taxon>
    </lineage>
</organism>
<comment type="subcellular location">
    <subcellularLocation>
        <location evidence="1">Membrane</location>
        <topology evidence="1">Multi-pass membrane protein</topology>
    </subcellularLocation>
</comment>
<reference evidence="7 8" key="1">
    <citation type="submission" date="2020-07" db="EMBL/GenBank/DDBJ databases">
        <title>Stappia sp., F7233, whole genome shotgun sequencing project.</title>
        <authorList>
            <person name="Jiang S."/>
            <person name="Liu Z.W."/>
            <person name="Du Z.J."/>
        </authorList>
    </citation>
    <scope>NUCLEOTIDE SEQUENCE [LARGE SCALE GENOMIC DNA]</scope>
    <source>
        <strain evidence="7 8">F7233</strain>
    </source>
</reference>
<feature type="transmembrane region" description="Helical" evidence="5">
    <location>
        <begin position="287"/>
        <end position="304"/>
    </location>
</feature>
<evidence type="ECO:0000256" key="5">
    <source>
        <dbReference type="SAM" id="Phobius"/>
    </source>
</evidence>
<evidence type="ECO:0000256" key="1">
    <source>
        <dbReference type="ARBA" id="ARBA00004141"/>
    </source>
</evidence>
<dbReference type="GO" id="GO:0008519">
    <property type="term" value="F:ammonium channel activity"/>
    <property type="evidence" value="ECO:0007669"/>
    <property type="project" value="InterPro"/>
</dbReference>
<evidence type="ECO:0000259" key="6">
    <source>
        <dbReference type="Pfam" id="PF00909"/>
    </source>
</evidence>
<keyword evidence="2 5" id="KW-0812">Transmembrane</keyword>
<evidence type="ECO:0000313" key="8">
    <source>
        <dbReference type="Proteomes" id="UP000541109"/>
    </source>
</evidence>
<feature type="transmembrane region" description="Helical" evidence="5">
    <location>
        <begin position="51"/>
        <end position="72"/>
    </location>
</feature>
<dbReference type="Pfam" id="PF00909">
    <property type="entry name" value="Ammonium_transp"/>
    <property type="match status" value="1"/>
</dbReference>
<gene>
    <name evidence="7" type="ORF">H2509_16000</name>
</gene>
<feature type="transmembrane region" description="Helical" evidence="5">
    <location>
        <begin position="262"/>
        <end position="281"/>
    </location>
</feature>
<feature type="transmembrane region" description="Helical" evidence="5">
    <location>
        <begin position="163"/>
        <end position="184"/>
    </location>
</feature>
<evidence type="ECO:0000313" key="7">
    <source>
        <dbReference type="EMBL" id="MBA5778633.1"/>
    </source>
</evidence>
<dbReference type="PANTHER" id="PTHR11730:SF89">
    <property type="entry name" value="AMMONIUM TRANSPORTER SLL0108-RELATED"/>
    <property type="match status" value="1"/>
</dbReference>
<dbReference type="InterPro" id="IPR029020">
    <property type="entry name" value="Ammonium/urea_transptr"/>
</dbReference>
<comment type="caution">
    <text evidence="7">The sequence shown here is derived from an EMBL/GenBank/DDBJ whole genome shotgun (WGS) entry which is preliminary data.</text>
</comment>
<dbReference type="SUPFAM" id="SSF111352">
    <property type="entry name" value="Ammonium transporter"/>
    <property type="match status" value="1"/>
</dbReference>
<dbReference type="EMBL" id="JACFXV010000063">
    <property type="protein sequence ID" value="MBA5778633.1"/>
    <property type="molecule type" value="Genomic_DNA"/>
</dbReference>
<sequence length="406" mass="42168">MSASPEGANVFFVLLGAILVFAMHGGFAFLEVGSVRHKNQVNALVKILVDFALSTLAYFVIGYTIAYGATFFQSAATLSGDGGTFLPQGLTLVKFFFLTTFAAAIPAIISGGIAERMKFLPQCIATLVLVGLAYPIFEGIAWNGNYGFQSFIESTFGAPFHDFAGSVVVHAVGGWIALGAVLHLGPRLGRYTKEGKAIGIPPSSLPWLALGSWLLCVGWFGFNVMTAGSLDAVSGLVALNSLMAMVGGILVALVVGRNDPGFVHNGALAGLVAVCAGSDVMHPLGSLVVGGVAGAIFVKGFEYCQLKLKIDDVLGVWPLHGICGAWGGIAAGIFGLEALGGIGGISFGAQFFGTLAGVVYAFAIGYLVYGVLKKTQGIRLTADEERRGADLSIHKISASPEHDIGR</sequence>
<feature type="transmembrane region" description="Helical" evidence="5">
    <location>
        <begin position="123"/>
        <end position="143"/>
    </location>
</feature>
<protein>
    <submittedName>
        <fullName evidence="7">Ammonium transporter</fullName>
    </submittedName>
</protein>
<accession>A0A839AFZ0</accession>
<feature type="domain" description="Ammonium transporter AmtB-like" evidence="6">
    <location>
        <begin position="12"/>
        <end position="396"/>
    </location>
</feature>